<gene>
    <name evidence="3" type="ORF">ACFPL4_03375</name>
</gene>
<dbReference type="InterPro" id="IPR037523">
    <property type="entry name" value="VOC_core"/>
</dbReference>
<evidence type="ECO:0000259" key="2">
    <source>
        <dbReference type="PROSITE" id="PS51819"/>
    </source>
</evidence>
<sequence length="234" mass="24983">MTPRQLGESGEFCWMDLKTHDPPGTAAFFSAVLGWDFAVDGNDWRKAVKVSAGGHRIGGVSDLTGPLYPAGLPAHIAFYLAVEDVDAATDRALEAGARLVLAPFDAGDQGRIATLIDPVGAVFSLWQTDESNRWSPAAGVPEDMILACTDPGQARDFYAAMLGTAPDRTRFVPAHGPEASAPRWELAIVADDLDVVAALALDHGREARGERDHDGRPSLRLSSPEGLTFHVRKG</sequence>
<dbReference type="InterPro" id="IPR029068">
    <property type="entry name" value="Glyas_Bleomycin-R_OHBP_Dase"/>
</dbReference>
<dbReference type="Gene3D" id="3.10.180.10">
    <property type="entry name" value="2,3-Dihydroxybiphenyl 1,2-Dioxygenase, domain 1"/>
    <property type="match status" value="1"/>
</dbReference>
<dbReference type="Proteomes" id="UP001595908">
    <property type="component" value="Unassembled WGS sequence"/>
</dbReference>
<evidence type="ECO:0000256" key="1">
    <source>
        <dbReference type="SAM" id="MobiDB-lite"/>
    </source>
</evidence>
<evidence type="ECO:0000313" key="4">
    <source>
        <dbReference type="Proteomes" id="UP001595908"/>
    </source>
</evidence>
<feature type="compositionally biased region" description="Basic and acidic residues" evidence="1">
    <location>
        <begin position="206"/>
        <end position="217"/>
    </location>
</feature>
<dbReference type="PROSITE" id="PS51819">
    <property type="entry name" value="VOC"/>
    <property type="match status" value="1"/>
</dbReference>
<dbReference type="InterPro" id="IPR052164">
    <property type="entry name" value="Anthracycline_SecMetBiosynth"/>
</dbReference>
<dbReference type="CDD" id="cd07247">
    <property type="entry name" value="SgaA_N_like"/>
    <property type="match status" value="1"/>
</dbReference>
<feature type="region of interest" description="Disordered" evidence="1">
    <location>
        <begin position="206"/>
        <end position="227"/>
    </location>
</feature>
<dbReference type="InterPro" id="IPR041581">
    <property type="entry name" value="Glyoxalase_6"/>
</dbReference>
<dbReference type="Pfam" id="PF18029">
    <property type="entry name" value="Glyoxalase_6"/>
    <property type="match status" value="1"/>
</dbReference>
<keyword evidence="4" id="KW-1185">Reference proteome</keyword>
<organism evidence="3 4">
    <name type="scientific">Streptomyces atroolivaceus</name>
    <dbReference type="NCBI Taxonomy" id="66869"/>
    <lineage>
        <taxon>Bacteria</taxon>
        <taxon>Bacillati</taxon>
        <taxon>Actinomycetota</taxon>
        <taxon>Actinomycetes</taxon>
        <taxon>Kitasatosporales</taxon>
        <taxon>Streptomycetaceae</taxon>
        <taxon>Streptomyces</taxon>
    </lineage>
</organism>
<evidence type="ECO:0000313" key="3">
    <source>
        <dbReference type="EMBL" id="MFC4977400.1"/>
    </source>
</evidence>
<dbReference type="RefSeq" id="WP_033297972.1">
    <property type="nucleotide sequence ID" value="NZ_JBFAGR010000009.1"/>
</dbReference>
<dbReference type="PANTHER" id="PTHR33993:SF14">
    <property type="entry name" value="GB|AAF24581.1"/>
    <property type="match status" value="1"/>
</dbReference>
<comment type="caution">
    <text evidence="3">The sequence shown here is derived from an EMBL/GenBank/DDBJ whole genome shotgun (WGS) entry which is preliminary data.</text>
</comment>
<protein>
    <submittedName>
        <fullName evidence="3">VOC family protein</fullName>
    </submittedName>
</protein>
<accession>A0ABV9V5H0</accession>
<reference evidence="4" key="1">
    <citation type="journal article" date="2019" name="Int. J. Syst. Evol. Microbiol.">
        <title>The Global Catalogue of Microorganisms (GCM) 10K type strain sequencing project: providing services to taxonomists for standard genome sequencing and annotation.</title>
        <authorList>
            <consortium name="The Broad Institute Genomics Platform"/>
            <consortium name="The Broad Institute Genome Sequencing Center for Infectious Disease"/>
            <person name="Wu L."/>
            <person name="Ma J."/>
        </authorList>
    </citation>
    <scope>NUCLEOTIDE SEQUENCE [LARGE SCALE GENOMIC DNA]</scope>
    <source>
        <strain evidence="4">ICMP 257</strain>
    </source>
</reference>
<dbReference type="EMBL" id="JBHSJE010000001">
    <property type="protein sequence ID" value="MFC4977400.1"/>
    <property type="molecule type" value="Genomic_DNA"/>
</dbReference>
<dbReference type="GeneID" id="31232179"/>
<proteinExistence type="predicted"/>
<name>A0ABV9V5H0_STRAZ</name>
<feature type="domain" description="VOC" evidence="2">
    <location>
        <begin position="11"/>
        <end position="128"/>
    </location>
</feature>
<dbReference type="SUPFAM" id="SSF54593">
    <property type="entry name" value="Glyoxalase/Bleomycin resistance protein/Dihydroxybiphenyl dioxygenase"/>
    <property type="match status" value="2"/>
</dbReference>
<dbReference type="PANTHER" id="PTHR33993">
    <property type="entry name" value="GLYOXALASE-RELATED"/>
    <property type="match status" value="1"/>
</dbReference>